<reference evidence="10" key="1">
    <citation type="submission" date="2022-07" db="EMBL/GenBank/DDBJ databases">
        <title>Phylogenomic reconstructions and comparative analyses of Kickxellomycotina fungi.</title>
        <authorList>
            <person name="Reynolds N.K."/>
            <person name="Stajich J.E."/>
            <person name="Barry K."/>
            <person name="Grigoriev I.V."/>
            <person name="Crous P."/>
            <person name="Smith M.E."/>
        </authorList>
    </citation>
    <scope>NUCLEOTIDE SEQUENCE</scope>
    <source>
        <strain evidence="10">BCRC 34381</strain>
    </source>
</reference>
<feature type="transmembrane region" description="Helical" evidence="9">
    <location>
        <begin position="422"/>
        <end position="444"/>
    </location>
</feature>
<keyword evidence="11" id="KW-1185">Reference proteome</keyword>
<dbReference type="InterPro" id="IPR001734">
    <property type="entry name" value="Na/solute_symporter"/>
</dbReference>
<feature type="transmembrane region" description="Helical" evidence="9">
    <location>
        <begin position="242"/>
        <end position="261"/>
    </location>
</feature>
<feature type="transmembrane region" description="Helical" evidence="9">
    <location>
        <begin position="388"/>
        <end position="410"/>
    </location>
</feature>
<feature type="transmembrane region" description="Helical" evidence="9">
    <location>
        <begin position="173"/>
        <end position="196"/>
    </location>
</feature>
<dbReference type="AlphaFoldDB" id="A0A9W7YEU9"/>
<evidence type="ECO:0000256" key="9">
    <source>
        <dbReference type="SAM" id="Phobius"/>
    </source>
</evidence>
<keyword evidence="5 9" id="KW-1133">Transmembrane helix</keyword>
<organism evidence="10 11">
    <name type="scientific">Coemansia biformis</name>
    <dbReference type="NCBI Taxonomy" id="1286918"/>
    <lineage>
        <taxon>Eukaryota</taxon>
        <taxon>Fungi</taxon>
        <taxon>Fungi incertae sedis</taxon>
        <taxon>Zoopagomycota</taxon>
        <taxon>Kickxellomycotina</taxon>
        <taxon>Kickxellomycetes</taxon>
        <taxon>Kickxellales</taxon>
        <taxon>Kickxellaceae</taxon>
        <taxon>Coemansia</taxon>
    </lineage>
</organism>
<evidence type="ECO:0000313" key="10">
    <source>
        <dbReference type="EMBL" id="KAJ1730617.1"/>
    </source>
</evidence>
<dbReference type="Pfam" id="PF00474">
    <property type="entry name" value="SSF"/>
    <property type="match status" value="1"/>
</dbReference>
<feature type="transmembrane region" description="Helical" evidence="9">
    <location>
        <begin position="20"/>
        <end position="40"/>
    </location>
</feature>
<evidence type="ECO:0008006" key="12">
    <source>
        <dbReference type="Google" id="ProtNLM"/>
    </source>
</evidence>
<dbReference type="Proteomes" id="UP001143981">
    <property type="component" value="Unassembled WGS sequence"/>
</dbReference>
<keyword evidence="3" id="KW-0813">Transport</keyword>
<dbReference type="PANTHER" id="PTHR48086">
    <property type="entry name" value="SODIUM/PROLINE SYMPORTER-RELATED"/>
    <property type="match status" value="1"/>
</dbReference>
<dbReference type="Gene3D" id="1.20.1730.10">
    <property type="entry name" value="Sodium/glucose cotransporter"/>
    <property type="match status" value="1"/>
</dbReference>
<evidence type="ECO:0000256" key="2">
    <source>
        <dbReference type="ARBA" id="ARBA00006434"/>
    </source>
</evidence>
<feature type="transmembrane region" description="Helical" evidence="9">
    <location>
        <begin position="273"/>
        <end position="295"/>
    </location>
</feature>
<evidence type="ECO:0000256" key="1">
    <source>
        <dbReference type="ARBA" id="ARBA00004141"/>
    </source>
</evidence>
<gene>
    <name evidence="10" type="ORF">LPJ61_002916</name>
</gene>
<evidence type="ECO:0000313" key="11">
    <source>
        <dbReference type="Proteomes" id="UP001143981"/>
    </source>
</evidence>
<evidence type="ECO:0000256" key="5">
    <source>
        <dbReference type="ARBA" id="ARBA00022989"/>
    </source>
</evidence>
<evidence type="ECO:0000256" key="6">
    <source>
        <dbReference type="ARBA" id="ARBA00023136"/>
    </source>
</evidence>
<protein>
    <recommendedName>
        <fullName evidence="12">Na+/solute symporter</fullName>
    </recommendedName>
</protein>
<keyword evidence="6 9" id="KW-0472">Membrane</keyword>
<dbReference type="GO" id="GO:0005886">
    <property type="term" value="C:plasma membrane"/>
    <property type="evidence" value="ECO:0007669"/>
    <property type="project" value="TreeGrafter"/>
</dbReference>
<evidence type="ECO:0000256" key="7">
    <source>
        <dbReference type="RuleBase" id="RU362091"/>
    </source>
</evidence>
<feature type="transmembrane region" description="Helical" evidence="9">
    <location>
        <begin position="135"/>
        <end position="153"/>
    </location>
</feature>
<comment type="subcellular location">
    <subcellularLocation>
        <location evidence="1">Membrane</location>
        <topology evidence="1">Multi-pass membrane protein</topology>
    </subcellularLocation>
</comment>
<accession>A0A9W7YEU9</accession>
<dbReference type="OrthoDB" id="6132759at2759"/>
<feature type="transmembrane region" description="Helical" evidence="9">
    <location>
        <begin position="93"/>
        <end position="114"/>
    </location>
</feature>
<proteinExistence type="inferred from homology"/>
<dbReference type="InterPro" id="IPR038377">
    <property type="entry name" value="Na/Glc_symporter_sf"/>
</dbReference>
<keyword evidence="4 9" id="KW-0812">Transmembrane</keyword>
<dbReference type="EMBL" id="JANBOI010000430">
    <property type="protein sequence ID" value="KAJ1730617.1"/>
    <property type="molecule type" value="Genomic_DNA"/>
</dbReference>
<evidence type="ECO:0000256" key="8">
    <source>
        <dbReference type="SAM" id="MobiDB-lite"/>
    </source>
</evidence>
<feature type="transmembrane region" description="Helical" evidence="9">
    <location>
        <begin position="61"/>
        <end position="81"/>
    </location>
</feature>
<comment type="similarity">
    <text evidence="2 7">Belongs to the sodium:solute symporter (SSF) (TC 2.A.21) family.</text>
</comment>
<feature type="transmembrane region" description="Helical" evidence="9">
    <location>
        <begin position="464"/>
        <end position="485"/>
    </location>
</feature>
<feature type="transmembrane region" description="Helical" evidence="9">
    <location>
        <begin position="362"/>
        <end position="382"/>
    </location>
</feature>
<comment type="caution">
    <text evidence="10">The sequence shown here is derived from an EMBL/GenBank/DDBJ whole genome shotgun (WGS) entry which is preliminary data.</text>
</comment>
<evidence type="ECO:0000256" key="3">
    <source>
        <dbReference type="ARBA" id="ARBA00022448"/>
    </source>
</evidence>
<feature type="region of interest" description="Disordered" evidence="8">
    <location>
        <begin position="510"/>
        <end position="545"/>
    </location>
</feature>
<dbReference type="PROSITE" id="PS50283">
    <property type="entry name" value="NA_SOLUT_SYMP_3"/>
    <property type="match status" value="1"/>
</dbReference>
<feature type="transmembrane region" description="Helical" evidence="9">
    <location>
        <begin position="203"/>
        <end position="222"/>
    </location>
</feature>
<dbReference type="GO" id="GO:0015606">
    <property type="term" value="F:spermidine transmembrane transporter activity"/>
    <property type="evidence" value="ECO:0007669"/>
    <property type="project" value="TreeGrafter"/>
</dbReference>
<name>A0A9W7YEU9_9FUNG</name>
<evidence type="ECO:0000256" key="4">
    <source>
        <dbReference type="ARBA" id="ARBA00022692"/>
    </source>
</evidence>
<sequence length="545" mass="57592">MASDSSSSSSGTAAAAKVSAPAANALIYMTLVCLLVLGLVAGWRSHRNAGLFLKAIRSQPVWVLSLNFLAVNVGSGIFFTLPEVGTIAGITGVFAYAFASAAPLFLFAIVGPVFRRHNSSQWSMTAFIMERYGRPLHVLYGVVCTLFVGMYMVSELTAISSVFQMLTPVHPLVPAIVICVVTTIYTAFGGVFASLVTDAVQSALIFVLIVVAVVAVGVSVRPSAEDIQRVGLVKPTKMGGELFVILTLAIGFSDMYHQGFWQRTFASRNDRDLRWATFIGFWLVFVVAALVGMAGPLAAWAGTWSAASGAPGSTAFFTLVSSLAGWVSGLTLVLSTSLSCCAIDTCQTAMFASLYDLAEQRVSIWVVRVAVVLLNIPVIVLAERAPDVLQVYLMADLLACATLMPILLGLVRRLSFIHWTDALVGCFGGIVAVGAFGQAYLGNVHDGWQLLLLTGGLYVDDERVLGAFCIAPLGSVVFMFAFAGLRMGAARLLGRRQYWYVTRAPGAGCETADDSKAGPDSVYGAQAEAPPPAPGAGKDAGECCG</sequence>
<dbReference type="InterPro" id="IPR050277">
    <property type="entry name" value="Sodium:Solute_Symporter"/>
</dbReference>
<feature type="transmembrane region" description="Helical" evidence="9">
    <location>
        <begin position="315"/>
        <end position="341"/>
    </location>
</feature>
<dbReference type="PANTHER" id="PTHR48086:SF10">
    <property type="entry name" value="AGR155CP"/>
    <property type="match status" value="1"/>
</dbReference>